<comment type="caution">
    <text evidence="3">The sequence shown here is derived from an EMBL/GenBank/DDBJ whole genome shotgun (WGS) entry which is preliminary data.</text>
</comment>
<dbReference type="GO" id="GO:0016132">
    <property type="term" value="P:brassinosteroid biosynthetic process"/>
    <property type="evidence" value="ECO:0007669"/>
    <property type="project" value="TreeGrafter"/>
</dbReference>
<gene>
    <name evidence="3" type="ORF">K7X08_019854</name>
</gene>
<keyword evidence="1" id="KW-0479">Metal-binding</keyword>
<dbReference type="GO" id="GO:0005506">
    <property type="term" value="F:iron ion binding"/>
    <property type="evidence" value="ECO:0007669"/>
    <property type="project" value="InterPro"/>
</dbReference>
<evidence type="ECO:0000256" key="1">
    <source>
        <dbReference type="ARBA" id="ARBA00022723"/>
    </source>
</evidence>
<dbReference type="GO" id="GO:0016705">
    <property type="term" value="F:oxidoreductase activity, acting on paired donors, with incorporation or reduction of molecular oxygen"/>
    <property type="evidence" value="ECO:0007669"/>
    <property type="project" value="InterPro"/>
</dbReference>
<proteinExistence type="predicted"/>
<keyword evidence="2" id="KW-0408">Iron</keyword>
<dbReference type="GO" id="GO:0016125">
    <property type="term" value="P:sterol metabolic process"/>
    <property type="evidence" value="ECO:0007669"/>
    <property type="project" value="TreeGrafter"/>
</dbReference>
<evidence type="ECO:0008006" key="5">
    <source>
        <dbReference type="Google" id="ProtNLM"/>
    </source>
</evidence>
<dbReference type="SUPFAM" id="SSF48264">
    <property type="entry name" value="Cytochrome P450"/>
    <property type="match status" value="1"/>
</dbReference>
<dbReference type="PANTHER" id="PTHR24286">
    <property type="entry name" value="CYTOCHROME P450 26"/>
    <property type="match status" value="1"/>
</dbReference>
<accession>A0A9Q1RR08</accession>
<dbReference type="Proteomes" id="UP001152561">
    <property type="component" value="Unassembled WGS sequence"/>
</dbReference>
<dbReference type="GO" id="GO:0004497">
    <property type="term" value="F:monooxygenase activity"/>
    <property type="evidence" value="ECO:0007669"/>
    <property type="project" value="InterPro"/>
</dbReference>
<dbReference type="GO" id="GO:0020037">
    <property type="term" value="F:heme binding"/>
    <property type="evidence" value="ECO:0007669"/>
    <property type="project" value="InterPro"/>
</dbReference>
<dbReference type="Gene3D" id="1.10.630.10">
    <property type="entry name" value="Cytochrome P450"/>
    <property type="match status" value="1"/>
</dbReference>
<dbReference type="PANTHER" id="PTHR24286:SF185">
    <property type="entry name" value="CYTOCHROME P450 87A3-LIKE"/>
    <property type="match status" value="1"/>
</dbReference>
<dbReference type="OrthoDB" id="1934386at2759"/>
<dbReference type="InterPro" id="IPR036396">
    <property type="entry name" value="Cyt_P450_sf"/>
</dbReference>
<reference evidence="4" key="1">
    <citation type="journal article" date="2023" name="Proc. Natl. Acad. Sci. U.S.A.">
        <title>Genomic and structural basis for evolution of tropane alkaloid biosynthesis.</title>
        <authorList>
            <person name="Wanga Y.-J."/>
            <person name="Taina T."/>
            <person name="Yua J.-Y."/>
            <person name="Lia J."/>
            <person name="Xua B."/>
            <person name="Chenc J."/>
            <person name="D'Auriad J.C."/>
            <person name="Huanga J.-P."/>
            <person name="Huanga S.-X."/>
        </authorList>
    </citation>
    <scope>NUCLEOTIDE SEQUENCE [LARGE SCALE GENOMIC DNA]</scope>
    <source>
        <strain evidence="4">cv. KIB-2019</strain>
    </source>
</reference>
<dbReference type="AlphaFoldDB" id="A0A9Q1RR08"/>
<sequence>MLGCTEEIALEFRKHYKAFMDGFLCFPINLPRTAFHASLQGRKNAMKMIKDIVKERRLLKGKRKERDFLDHILGEVANEEEILTEETALSTIFAVLFAAFETTSAAIALGFKFLNAHPHVLTQLMVRP</sequence>
<dbReference type="InterPro" id="IPR001128">
    <property type="entry name" value="Cyt_P450"/>
</dbReference>
<organism evidence="3 4">
    <name type="scientific">Anisodus acutangulus</name>
    <dbReference type="NCBI Taxonomy" id="402998"/>
    <lineage>
        <taxon>Eukaryota</taxon>
        <taxon>Viridiplantae</taxon>
        <taxon>Streptophyta</taxon>
        <taxon>Embryophyta</taxon>
        <taxon>Tracheophyta</taxon>
        <taxon>Spermatophyta</taxon>
        <taxon>Magnoliopsida</taxon>
        <taxon>eudicotyledons</taxon>
        <taxon>Gunneridae</taxon>
        <taxon>Pentapetalae</taxon>
        <taxon>asterids</taxon>
        <taxon>lamiids</taxon>
        <taxon>Solanales</taxon>
        <taxon>Solanaceae</taxon>
        <taxon>Solanoideae</taxon>
        <taxon>Hyoscyameae</taxon>
        <taxon>Anisodus</taxon>
    </lineage>
</organism>
<evidence type="ECO:0000313" key="4">
    <source>
        <dbReference type="Proteomes" id="UP001152561"/>
    </source>
</evidence>
<protein>
    <recommendedName>
        <fullName evidence="5">Cytochrome P450</fullName>
    </recommendedName>
</protein>
<keyword evidence="4" id="KW-1185">Reference proteome</keyword>
<evidence type="ECO:0000256" key="2">
    <source>
        <dbReference type="ARBA" id="ARBA00023004"/>
    </source>
</evidence>
<dbReference type="GO" id="GO:0010268">
    <property type="term" value="P:brassinosteroid homeostasis"/>
    <property type="evidence" value="ECO:0007669"/>
    <property type="project" value="TreeGrafter"/>
</dbReference>
<name>A0A9Q1RR08_9SOLA</name>
<dbReference type="Pfam" id="PF00067">
    <property type="entry name" value="p450"/>
    <property type="match status" value="1"/>
</dbReference>
<dbReference type="EMBL" id="JAJAGQ010000003">
    <property type="protein sequence ID" value="KAJ8567646.1"/>
    <property type="molecule type" value="Genomic_DNA"/>
</dbReference>
<evidence type="ECO:0000313" key="3">
    <source>
        <dbReference type="EMBL" id="KAJ8567646.1"/>
    </source>
</evidence>